<evidence type="ECO:0000256" key="11">
    <source>
        <dbReference type="HAMAP-Rule" id="MF_01497"/>
    </source>
</evidence>
<keyword evidence="6 11" id="KW-0547">Nucleotide-binding</keyword>
<evidence type="ECO:0000313" key="14">
    <source>
        <dbReference type="EMBL" id="GGY86969.1"/>
    </source>
</evidence>
<comment type="catalytic activity">
    <reaction evidence="11">
        <text>L-threonyl-[protein] + ATP = O-phospho-L-threonyl-[protein] + ADP + H(+)</text>
        <dbReference type="Rhea" id="RHEA:46608"/>
        <dbReference type="Rhea" id="RHEA-COMP:11060"/>
        <dbReference type="Rhea" id="RHEA-COMP:11605"/>
        <dbReference type="ChEBI" id="CHEBI:15378"/>
        <dbReference type="ChEBI" id="CHEBI:30013"/>
        <dbReference type="ChEBI" id="CHEBI:30616"/>
        <dbReference type="ChEBI" id="CHEBI:61977"/>
        <dbReference type="ChEBI" id="CHEBI:456216"/>
        <dbReference type="EC" id="2.7.11.1"/>
    </reaction>
</comment>
<dbReference type="HAMAP" id="MF_01497">
    <property type="entry name" value="SrkA_kinase"/>
    <property type="match status" value="1"/>
</dbReference>
<dbReference type="InterPro" id="IPR011009">
    <property type="entry name" value="Kinase-like_dom_sf"/>
</dbReference>
<comment type="caution">
    <text evidence="14">The sequence shown here is derived from an EMBL/GenBank/DDBJ whole genome shotgun (WGS) entry which is preliminary data.</text>
</comment>
<comment type="subunit">
    <text evidence="11">Monomer.</text>
</comment>
<feature type="region of interest" description="Disordered" evidence="12">
    <location>
        <begin position="1"/>
        <end position="20"/>
    </location>
</feature>
<dbReference type="InterPro" id="IPR032882">
    <property type="entry name" value="SrkA/RdoA"/>
</dbReference>
<feature type="active site" evidence="11">
    <location>
        <position position="233"/>
    </location>
</feature>
<dbReference type="RefSeq" id="WP_189421053.1">
    <property type="nucleotide sequence ID" value="NZ_BMYZ01000004.1"/>
</dbReference>
<feature type="binding site" evidence="11">
    <location>
        <position position="233"/>
    </location>
    <ligand>
        <name>Mg(2+)</name>
        <dbReference type="ChEBI" id="CHEBI:18420"/>
    </ligand>
</feature>
<protein>
    <recommendedName>
        <fullName evidence="11">Stress response kinase A</fullName>
        <ecNumber evidence="11">2.7.11.1</ecNumber>
    </recommendedName>
    <alternativeName>
        <fullName evidence="11">Serine/threonine-protein kinase SrkA</fullName>
    </alternativeName>
</protein>
<accession>A0ABQ3BA56</accession>
<dbReference type="Gene3D" id="1.20.1270.170">
    <property type="match status" value="1"/>
</dbReference>
<evidence type="ECO:0000256" key="7">
    <source>
        <dbReference type="ARBA" id="ARBA00022777"/>
    </source>
</evidence>
<dbReference type="Pfam" id="PF01636">
    <property type="entry name" value="APH"/>
    <property type="match status" value="1"/>
</dbReference>
<dbReference type="InterPro" id="IPR002575">
    <property type="entry name" value="Aminoglycoside_PTrfase"/>
</dbReference>
<dbReference type="SUPFAM" id="SSF56112">
    <property type="entry name" value="Protein kinase-like (PK-like)"/>
    <property type="match status" value="1"/>
</dbReference>
<evidence type="ECO:0000256" key="5">
    <source>
        <dbReference type="ARBA" id="ARBA00022723"/>
    </source>
</evidence>
<evidence type="ECO:0000256" key="3">
    <source>
        <dbReference type="ARBA" id="ARBA00022553"/>
    </source>
</evidence>
<keyword evidence="7 11" id="KW-0418">Kinase</keyword>
<comment type="catalytic activity">
    <reaction evidence="11">
        <text>L-seryl-[protein] + ATP = O-phospho-L-seryl-[protein] + ADP + H(+)</text>
        <dbReference type="Rhea" id="RHEA:17989"/>
        <dbReference type="Rhea" id="RHEA-COMP:9863"/>
        <dbReference type="Rhea" id="RHEA-COMP:11604"/>
        <dbReference type="ChEBI" id="CHEBI:15378"/>
        <dbReference type="ChEBI" id="CHEBI:29999"/>
        <dbReference type="ChEBI" id="CHEBI:30616"/>
        <dbReference type="ChEBI" id="CHEBI:83421"/>
        <dbReference type="ChEBI" id="CHEBI:456216"/>
        <dbReference type="EC" id="2.7.11.1"/>
    </reaction>
</comment>
<evidence type="ECO:0000256" key="10">
    <source>
        <dbReference type="ARBA" id="ARBA00023016"/>
    </source>
</evidence>
<evidence type="ECO:0000256" key="8">
    <source>
        <dbReference type="ARBA" id="ARBA00022840"/>
    </source>
</evidence>
<evidence type="ECO:0000313" key="15">
    <source>
        <dbReference type="Proteomes" id="UP000619761"/>
    </source>
</evidence>
<name>A0ABQ3BA56_9GAMM</name>
<keyword evidence="10 11" id="KW-0346">Stress response</keyword>
<evidence type="ECO:0000256" key="6">
    <source>
        <dbReference type="ARBA" id="ARBA00022741"/>
    </source>
</evidence>
<keyword evidence="8 11" id="KW-0067">ATP-binding</keyword>
<comment type="function">
    <text evidence="11">A protein kinase that phosphorylates Ser and Thr residues. Probably acts to suppress the effects of stress linked to accumulation of reactive oxygen species. Probably involved in the extracytoplasmic stress response.</text>
</comment>
<feature type="binding site" evidence="11">
    <location>
        <position position="221"/>
    </location>
    <ligand>
        <name>Mg(2+)</name>
        <dbReference type="ChEBI" id="CHEBI:18420"/>
    </ligand>
</feature>
<reference evidence="15" key="1">
    <citation type="journal article" date="2019" name="Int. J. Syst. Evol. Microbiol.">
        <title>The Global Catalogue of Microorganisms (GCM) 10K type strain sequencing project: providing services to taxonomists for standard genome sequencing and annotation.</title>
        <authorList>
            <consortium name="The Broad Institute Genomics Platform"/>
            <consortium name="The Broad Institute Genome Sequencing Center for Infectious Disease"/>
            <person name="Wu L."/>
            <person name="Ma J."/>
        </authorList>
    </citation>
    <scope>NUCLEOTIDE SEQUENCE [LARGE SCALE GENOMIC DNA]</scope>
    <source>
        <strain evidence="15">KCTC 32239</strain>
    </source>
</reference>
<dbReference type="EC" id="2.7.11.1" evidence="11"/>
<feature type="domain" description="Aminoglycoside phosphotransferase" evidence="13">
    <location>
        <begin position="48"/>
        <end position="280"/>
    </location>
</feature>
<evidence type="ECO:0000256" key="9">
    <source>
        <dbReference type="ARBA" id="ARBA00022842"/>
    </source>
</evidence>
<evidence type="ECO:0000256" key="12">
    <source>
        <dbReference type="SAM" id="MobiDB-lite"/>
    </source>
</evidence>
<dbReference type="Gene3D" id="1.10.510.10">
    <property type="entry name" value="Transferase(Phosphotransferase) domain 1"/>
    <property type="match status" value="1"/>
</dbReference>
<evidence type="ECO:0000259" key="13">
    <source>
        <dbReference type="Pfam" id="PF01636"/>
    </source>
</evidence>
<gene>
    <name evidence="11 14" type="primary">srkA</name>
    <name evidence="14" type="ORF">GCM10011613_35210</name>
</gene>
<keyword evidence="2 11" id="KW-0723">Serine/threonine-protein kinase</keyword>
<keyword evidence="3 11" id="KW-0597">Phosphoprotein</keyword>
<dbReference type="PANTHER" id="PTHR39573">
    <property type="entry name" value="STRESS RESPONSE KINASE A"/>
    <property type="match status" value="1"/>
</dbReference>
<feature type="site" description="ATP" evidence="11">
    <location>
        <position position="49"/>
    </location>
</feature>
<sequence length="341" mass="39672">MSNKFEHEAPPVAHTPQSHPYEKLSPDLVMDAVEENGYFTDARILALNSYENRVYQIGIEGGSPLIAKFYRPERWTREQILEEHSFTQALQELEISVVAPLINEAGNTLLHYKGFDFALFRRQGGHAPNLDDFDSLLMIGRCLGRIHAMGQAQPFQYRPSITVQNFARDSYEFLLNNNFIPANQLENYKRVGADIIIQCDALFDRINYNPIRLHGDCHPGNVLWRDGLPHFVDFDDARTGPAVQDLWMLLTGERDNQRLQLSEMLEGYQEFCDFDLAELQLIEALRSLRIMHYSAWLARRWSDPAFPRYFPWFNTEHYWSQHILELREQLAALQEPPLAIF</sequence>
<keyword evidence="15" id="KW-1185">Reference proteome</keyword>
<comment type="similarity">
    <text evidence="11">Belongs to the SrkA/RdoA protein kinase family.</text>
</comment>
<keyword evidence="4 11" id="KW-0808">Transferase</keyword>
<comment type="cofactor">
    <cofactor evidence="11">
        <name>Mg(2+)</name>
        <dbReference type="ChEBI" id="CHEBI:18420"/>
    </cofactor>
</comment>
<comment type="subcellular location">
    <subcellularLocation>
        <location evidence="11">Cytoplasm</location>
    </subcellularLocation>
</comment>
<evidence type="ECO:0000256" key="1">
    <source>
        <dbReference type="ARBA" id="ARBA00022490"/>
    </source>
</evidence>
<dbReference type="NCBIfam" id="NF008738">
    <property type="entry name" value="PRK11768.1"/>
    <property type="match status" value="1"/>
</dbReference>
<evidence type="ECO:0000256" key="4">
    <source>
        <dbReference type="ARBA" id="ARBA00022679"/>
    </source>
</evidence>
<dbReference type="PANTHER" id="PTHR39573:SF1">
    <property type="entry name" value="STRESS RESPONSE KINASE A"/>
    <property type="match status" value="1"/>
</dbReference>
<dbReference type="EMBL" id="BMYZ01000004">
    <property type="protein sequence ID" value="GGY86969.1"/>
    <property type="molecule type" value="Genomic_DNA"/>
</dbReference>
<dbReference type="GO" id="GO:0016301">
    <property type="term" value="F:kinase activity"/>
    <property type="evidence" value="ECO:0007669"/>
    <property type="project" value="UniProtKB-KW"/>
</dbReference>
<dbReference type="Proteomes" id="UP000619761">
    <property type="component" value="Unassembled WGS sequence"/>
</dbReference>
<keyword evidence="5 11" id="KW-0479">Metal-binding</keyword>
<organism evidence="14 15">
    <name type="scientific">Cellvibrio zantedeschiae</name>
    <dbReference type="NCBI Taxonomy" id="1237077"/>
    <lineage>
        <taxon>Bacteria</taxon>
        <taxon>Pseudomonadati</taxon>
        <taxon>Pseudomonadota</taxon>
        <taxon>Gammaproteobacteria</taxon>
        <taxon>Cellvibrionales</taxon>
        <taxon>Cellvibrionaceae</taxon>
        <taxon>Cellvibrio</taxon>
    </lineage>
</organism>
<keyword evidence="9 11" id="KW-0460">Magnesium</keyword>
<feature type="active site" description="Proton acceptor" evidence="11">
    <location>
        <position position="216"/>
    </location>
</feature>
<evidence type="ECO:0000256" key="2">
    <source>
        <dbReference type="ARBA" id="ARBA00022527"/>
    </source>
</evidence>
<dbReference type="Gene3D" id="3.30.200.70">
    <property type="match status" value="1"/>
</dbReference>
<keyword evidence="1 11" id="KW-0963">Cytoplasm</keyword>
<proteinExistence type="inferred from homology"/>